<organism evidence="1 2">
    <name type="scientific">Clostridium beijerinckii</name>
    <name type="common">Clostridium MP</name>
    <dbReference type="NCBI Taxonomy" id="1520"/>
    <lineage>
        <taxon>Bacteria</taxon>
        <taxon>Bacillati</taxon>
        <taxon>Bacillota</taxon>
        <taxon>Clostridia</taxon>
        <taxon>Eubacteriales</taxon>
        <taxon>Clostridiaceae</taxon>
        <taxon>Clostridium</taxon>
    </lineage>
</organism>
<dbReference type="EMBL" id="JABSWW010000001">
    <property type="protein sequence ID" value="NRT87106.1"/>
    <property type="molecule type" value="Genomic_DNA"/>
</dbReference>
<reference evidence="1" key="2">
    <citation type="journal article" date="2022" name="Nat. Biotechnol.">
        <title>Carbon-negative production of acetone and isopropanol by gas fermentation at industrial pilot scale.</title>
        <authorList>
            <person name="Liew F.E."/>
            <person name="Nogle R."/>
            <person name="Abdalla T."/>
            <person name="Rasor B.J."/>
            <person name="Canter C."/>
            <person name="Jensen R.O."/>
            <person name="Wang L."/>
            <person name="Strutz J."/>
            <person name="Chirania P."/>
            <person name="De Tissera S."/>
            <person name="Mueller A.P."/>
            <person name="Ruan Z."/>
            <person name="Gao A."/>
            <person name="Tran L."/>
            <person name="Engle N.L."/>
            <person name="Bromley J.C."/>
            <person name="Daniell J."/>
            <person name="Conrado R."/>
            <person name="Tschaplinski T.J."/>
            <person name="Giannone R.J."/>
            <person name="Hettich R.L."/>
            <person name="Karim A.S."/>
            <person name="Simpson S.D."/>
            <person name="Brown S.D."/>
            <person name="Leang C."/>
            <person name="Jewett M.C."/>
            <person name="Kopke M."/>
        </authorList>
    </citation>
    <scope>NUCLEOTIDE SEQUENCE</scope>
    <source>
        <strain evidence="1">DJ080</strain>
    </source>
</reference>
<protein>
    <submittedName>
        <fullName evidence="1">Uncharacterized protein</fullName>
    </submittedName>
</protein>
<accession>A0AAX0AVZ0</accession>
<sequence>MGIKTDGYEKFEIPTSYFSGIKNALFNELRDVVKYRAIRRIIFI</sequence>
<gene>
    <name evidence="1" type="ORF">B0H41_000785</name>
</gene>
<dbReference type="AlphaFoldDB" id="A0AAX0AVZ0"/>
<name>A0AAX0AVZ0_CLOBE</name>
<reference evidence="1" key="1">
    <citation type="submission" date="2020-05" db="EMBL/GenBank/DDBJ databases">
        <authorList>
            <person name="Brown S."/>
            <person name="Huntemann M."/>
            <person name="Clum A."/>
            <person name="Spunde A."/>
            <person name="Palaniappan K."/>
            <person name="Ritter S."/>
            <person name="Mikhailova N."/>
            <person name="Chen I.-M."/>
            <person name="Stamatis D."/>
            <person name="Reddy T."/>
            <person name="O'Malley R."/>
            <person name="Daum C."/>
            <person name="Shapiro N."/>
            <person name="Ivanova N."/>
            <person name="Kyrpides N."/>
            <person name="Woyke T."/>
        </authorList>
    </citation>
    <scope>NUCLEOTIDE SEQUENCE</scope>
    <source>
        <strain evidence="1">DJ080</strain>
    </source>
</reference>
<proteinExistence type="predicted"/>
<evidence type="ECO:0000313" key="2">
    <source>
        <dbReference type="Proteomes" id="UP001193748"/>
    </source>
</evidence>
<dbReference type="Proteomes" id="UP001193748">
    <property type="component" value="Unassembled WGS sequence"/>
</dbReference>
<dbReference type="RefSeq" id="WP_274604191.1">
    <property type="nucleotide sequence ID" value="NZ_JABSWW010000001.1"/>
</dbReference>
<evidence type="ECO:0000313" key="1">
    <source>
        <dbReference type="EMBL" id="NRT87106.1"/>
    </source>
</evidence>
<comment type="caution">
    <text evidence="1">The sequence shown here is derived from an EMBL/GenBank/DDBJ whole genome shotgun (WGS) entry which is preliminary data.</text>
</comment>